<reference evidence="1 2" key="1">
    <citation type="submission" date="2018-10" db="EMBL/GenBank/DDBJ databases">
        <title>Characterization and genome analysis of a novel bacterium Sphingobium yanoikuyae SJTF8 capable of degrading PAHs.</title>
        <authorList>
            <person name="Yin C."/>
            <person name="Xiong W."/>
            <person name="Liang R."/>
        </authorList>
    </citation>
    <scope>NUCLEOTIDE SEQUENCE [LARGE SCALE GENOMIC DNA]</scope>
    <source>
        <strain evidence="1 2">SJTF8</strain>
    </source>
</reference>
<evidence type="ECO:0000313" key="2">
    <source>
        <dbReference type="Proteomes" id="UP000280708"/>
    </source>
</evidence>
<dbReference type="EMBL" id="CP033230">
    <property type="protein sequence ID" value="AYO76413.1"/>
    <property type="molecule type" value="Genomic_DNA"/>
</dbReference>
<dbReference type="Proteomes" id="UP000280708">
    <property type="component" value="Chromosome"/>
</dbReference>
<protein>
    <recommendedName>
        <fullName evidence="3">EF-hand domain-containing protein</fullName>
    </recommendedName>
</protein>
<organism evidence="1 2">
    <name type="scientific">Sphingobium yanoikuyae</name>
    <name type="common">Sphingomonas yanoikuyae</name>
    <dbReference type="NCBI Taxonomy" id="13690"/>
    <lineage>
        <taxon>Bacteria</taxon>
        <taxon>Pseudomonadati</taxon>
        <taxon>Pseudomonadota</taxon>
        <taxon>Alphaproteobacteria</taxon>
        <taxon>Sphingomonadales</taxon>
        <taxon>Sphingomonadaceae</taxon>
        <taxon>Sphingobium</taxon>
    </lineage>
</organism>
<sequence length="72" mass="8913">MCCPPRSPHRRTYLRFFREAKKLGLTNADRWPVELERRFWRFWDGLVRRAARIDRDGRLDQSEIDKMFGWDE</sequence>
<accession>A0A3G2UN81</accession>
<proteinExistence type="predicted"/>
<gene>
    <name evidence="1" type="ORF">EBF16_05330</name>
</gene>
<dbReference type="AlphaFoldDB" id="A0A3G2UN81"/>
<evidence type="ECO:0008006" key="3">
    <source>
        <dbReference type="Google" id="ProtNLM"/>
    </source>
</evidence>
<name>A0A3G2UN81_SPHYA</name>
<evidence type="ECO:0000313" key="1">
    <source>
        <dbReference type="EMBL" id="AYO76413.1"/>
    </source>
</evidence>